<protein>
    <submittedName>
        <fullName evidence="1">Uncharacterized protein</fullName>
    </submittedName>
</protein>
<dbReference type="AlphaFoldDB" id="A0A3N0V0I9"/>
<proteinExistence type="predicted"/>
<evidence type="ECO:0000313" key="1">
    <source>
        <dbReference type="EMBL" id="ROH86280.1"/>
    </source>
</evidence>
<keyword evidence="2" id="KW-1185">Reference proteome</keyword>
<sequence>MHRCPRYYQSYSLLGESGITTALTPETDTALLAKWKKTDLWPALAEHATSISGSNGKKSHFSNFCPEVAFDTFGLFASSLCRYADEIDRANAESWLVGNGRAFAKDWRWDWASLNPMHYSECPLYSQLAVSQSIVPDSTKEEIVSMKPGAFGFSVDLKKLISRFSRWWLSRHG</sequence>
<evidence type="ECO:0000313" key="2">
    <source>
        <dbReference type="Proteomes" id="UP000275137"/>
    </source>
</evidence>
<gene>
    <name evidence="1" type="ORF">ED236_07535</name>
</gene>
<accession>A0A3N0V0I9</accession>
<dbReference type="Proteomes" id="UP000275137">
    <property type="component" value="Unassembled WGS sequence"/>
</dbReference>
<organism evidence="1 2">
    <name type="scientific">Pseudomethylobacillus aquaticus</name>
    <dbReference type="NCBI Taxonomy" id="2676064"/>
    <lineage>
        <taxon>Bacteria</taxon>
        <taxon>Pseudomonadati</taxon>
        <taxon>Pseudomonadota</taxon>
        <taxon>Betaproteobacteria</taxon>
        <taxon>Nitrosomonadales</taxon>
        <taxon>Methylophilaceae</taxon>
        <taxon>Pseudomethylobacillus</taxon>
    </lineage>
</organism>
<reference evidence="1 2" key="1">
    <citation type="submission" date="2018-10" db="EMBL/GenBank/DDBJ databases">
        <authorList>
            <person name="Chen W.-M."/>
        </authorList>
    </citation>
    <scope>NUCLEOTIDE SEQUENCE [LARGE SCALE GENOMIC DNA]</scope>
    <source>
        <strain evidence="1 2">H-5</strain>
    </source>
</reference>
<name>A0A3N0V0I9_9PROT</name>
<comment type="caution">
    <text evidence="1">The sequence shown here is derived from an EMBL/GenBank/DDBJ whole genome shotgun (WGS) entry which is preliminary data.</text>
</comment>
<dbReference type="EMBL" id="RJVP01000003">
    <property type="protein sequence ID" value="ROH86280.1"/>
    <property type="molecule type" value="Genomic_DNA"/>
</dbReference>